<name>A0A3E0W4S5_9MICO</name>
<gene>
    <name evidence="2" type="ORF">B7R21_01125</name>
</gene>
<evidence type="ECO:0000313" key="2">
    <source>
        <dbReference type="EMBL" id="RFA16749.1"/>
    </source>
</evidence>
<feature type="transmembrane region" description="Helical" evidence="1">
    <location>
        <begin position="30"/>
        <end position="52"/>
    </location>
</feature>
<accession>A0A3E0W4S5</accession>
<evidence type="ECO:0000256" key="1">
    <source>
        <dbReference type="SAM" id="Phobius"/>
    </source>
</evidence>
<reference evidence="2 3" key="1">
    <citation type="submission" date="2017-04" db="EMBL/GenBank/DDBJ databases">
        <title>Comparative genome analysis of Subtercola boreus.</title>
        <authorList>
            <person name="Cho Y.-J."/>
            <person name="Cho A."/>
            <person name="Kim O.-S."/>
            <person name="Lee J.-I."/>
        </authorList>
    </citation>
    <scope>NUCLEOTIDE SEQUENCE [LARGE SCALE GENOMIC DNA]</scope>
    <source>
        <strain evidence="2 3">P27444</strain>
    </source>
</reference>
<sequence>MTDETDPGEAARREFPDPPIVVHAGGRTSLAVFVAAWGLLIVSVPLYAAFLLGTLPEVLVMVSNLQAAAAQKRAARLERRGL</sequence>
<comment type="caution">
    <text evidence="2">The sequence shown here is derived from an EMBL/GenBank/DDBJ whole genome shotgun (WGS) entry which is preliminary data.</text>
</comment>
<evidence type="ECO:0000313" key="3">
    <source>
        <dbReference type="Proteomes" id="UP000256709"/>
    </source>
</evidence>
<keyword evidence="1" id="KW-0812">Transmembrane</keyword>
<dbReference type="OrthoDB" id="5123332at2"/>
<dbReference type="EMBL" id="NBXA01000002">
    <property type="protein sequence ID" value="RFA16749.1"/>
    <property type="molecule type" value="Genomic_DNA"/>
</dbReference>
<dbReference type="AlphaFoldDB" id="A0A3E0W4S5"/>
<dbReference type="Proteomes" id="UP000256709">
    <property type="component" value="Unassembled WGS sequence"/>
</dbReference>
<dbReference type="RefSeq" id="WP_116281415.1">
    <property type="nucleotide sequence ID" value="NZ_NBXA01000002.1"/>
</dbReference>
<protein>
    <submittedName>
        <fullName evidence="2">Uncharacterized protein</fullName>
    </submittedName>
</protein>
<proteinExistence type="predicted"/>
<keyword evidence="1" id="KW-1133">Transmembrane helix</keyword>
<keyword evidence="1" id="KW-0472">Membrane</keyword>
<organism evidence="2 3">
    <name type="scientific">Subtercola boreus</name>
    <dbReference type="NCBI Taxonomy" id="120213"/>
    <lineage>
        <taxon>Bacteria</taxon>
        <taxon>Bacillati</taxon>
        <taxon>Actinomycetota</taxon>
        <taxon>Actinomycetes</taxon>
        <taxon>Micrococcales</taxon>
        <taxon>Microbacteriaceae</taxon>
        <taxon>Subtercola</taxon>
    </lineage>
</organism>